<feature type="non-terminal residue" evidence="1">
    <location>
        <position position="28"/>
    </location>
</feature>
<proteinExistence type="predicted"/>
<dbReference type="Proteomes" id="UP000010411">
    <property type="component" value="Unassembled WGS sequence"/>
</dbReference>
<accession>L1KWA5</accession>
<dbReference type="AlphaFoldDB" id="L1KWA5"/>
<reference evidence="1 2" key="1">
    <citation type="submission" date="2012-11" db="EMBL/GenBank/DDBJ databases">
        <authorList>
            <person name="Huguet-Tapia J.C."/>
            <person name="Durkin A.S."/>
            <person name="Pettis G.S."/>
            <person name="Badger J.H."/>
        </authorList>
    </citation>
    <scope>NUCLEOTIDE SEQUENCE [LARGE SCALE GENOMIC DNA]</scope>
    <source>
        <strain evidence="1 2">91-03</strain>
    </source>
</reference>
<keyword evidence="2" id="KW-1185">Reference proteome</keyword>
<name>L1KWA5_9ACTN</name>
<evidence type="ECO:0000313" key="1">
    <source>
        <dbReference type="EMBL" id="EKX64750.1"/>
    </source>
</evidence>
<dbReference type="EMBL" id="AEJC01000351">
    <property type="protein sequence ID" value="EKX64750.1"/>
    <property type="molecule type" value="Genomic_DNA"/>
</dbReference>
<protein>
    <submittedName>
        <fullName evidence="1">Uncharacterized protein</fullName>
    </submittedName>
</protein>
<evidence type="ECO:0000313" key="2">
    <source>
        <dbReference type="Proteomes" id="UP000010411"/>
    </source>
</evidence>
<sequence>MRPGARGRGCRAGGGCVWSLAQFPAPLN</sequence>
<organism evidence="1 2">
    <name type="scientific">Streptomyces ipomoeae 91-03</name>
    <dbReference type="NCBI Taxonomy" id="698759"/>
    <lineage>
        <taxon>Bacteria</taxon>
        <taxon>Bacillati</taxon>
        <taxon>Actinomycetota</taxon>
        <taxon>Actinomycetes</taxon>
        <taxon>Kitasatosporales</taxon>
        <taxon>Streptomycetaceae</taxon>
        <taxon>Streptomyces</taxon>
    </lineage>
</organism>
<comment type="caution">
    <text evidence="1">The sequence shown here is derived from an EMBL/GenBank/DDBJ whole genome shotgun (WGS) entry which is preliminary data.</text>
</comment>
<gene>
    <name evidence="1" type="ORF">STRIP9103_09707</name>
</gene>